<evidence type="ECO:0000256" key="4">
    <source>
        <dbReference type="ARBA" id="ARBA00022801"/>
    </source>
</evidence>
<keyword evidence="10" id="KW-1185">Reference proteome</keyword>
<evidence type="ECO:0000256" key="1">
    <source>
        <dbReference type="ARBA" id="ARBA00005156"/>
    </source>
</evidence>
<dbReference type="GO" id="GO:0017183">
    <property type="term" value="P:protein histidyl modification to diphthamide"/>
    <property type="evidence" value="ECO:0007669"/>
    <property type="project" value="TreeGrafter"/>
</dbReference>
<dbReference type="Pfam" id="PF00400">
    <property type="entry name" value="WD40"/>
    <property type="match status" value="2"/>
</dbReference>
<dbReference type="InterPro" id="IPR052415">
    <property type="entry name" value="Diphthine_MTase"/>
</dbReference>
<evidence type="ECO:0000256" key="2">
    <source>
        <dbReference type="ARBA" id="ARBA00022574"/>
    </source>
</evidence>
<evidence type="ECO:0000256" key="7">
    <source>
        <dbReference type="ARBA" id="ARBA00047551"/>
    </source>
</evidence>
<gene>
    <name evidence="9" type="ORF">JTE90_023046</name>
</gene>
<organism evidence="9 10">
    <name type="scientific">Oedothorax gibbosus</name>
    <dbReference type="NCBI Taxonomy" id="931172"/>
    <lineage>
        <taxon>Eukaryota</taxon>
        <taxon>Metazoa</taxon>
        <taxon>Ecdysozoa</taxon>
        <taxon>Arthropoda</taxon>
        <taxon>Chelicerata</taxon>
        <taxon>Arachnida</taxon>
        <taxon>Araneae</taxon>
        <taxon>Araneomorphae</taxon>
        <taxon>Entelegynae</taxon>
        <taxon>Araneoidea</taxon>
        <taxon>Linyphiidae</taxon>
        <taxon>Erigoninae</taxon>
        <taxon>Oedothorax</taxon>
    </lineage>
</organism>
<comment type="caution">
    <text evidence="9">The sequence shown here is derived from an EMBL/GenBank/DDBJ whole genome shotgun (WGS) entry which is preliminary data.</text>
</comment>
<dbReference type="EC" id="3.1.1.97" evidence="6"/>
<dbReference type="InterPro" id="IPR019775">
    <property type="entry name" value="WD40_repeat_CS"/>
</dbReference>
<feature type="repeat" description="WD" evidence="8">
    <location>
        <begin position="218"/>
        <end position="260"/>
    </location>
</feature>
<dbReference type="PROSITE" id="PS50082">
    <property type="entry name" value="WD_REPEATS_2"/>
    <property type="match status" value="1"/>
</dbReference>
<comment type="pathway">
    <text evidence="1">Protein modification; peptidyl-diphthamide biosynthesis.</text>
</comment>
<dbReference type="PROSITE" id="PS00678">
    <property type="entry name" value="WD_REPEATS_1"/>
    <property type="match status" value="1"/>
</dbReference>
<dbReference type="EMBL" id="JAFNEN010000195">
    <property type="protein sequence ID" value="KAG8190074.1"/>
    <property type="molecule type" value="Genomic_DNA"/>
</dbReference>
<sequence>MEVPQFAFADNTDFNADSVEWCPIPQLTQFLVCGTYHLDEGQSGADGTQIRNGNITSYKLLSDPELKLEKADVVDTGGVLDMKWYPKSLNEAAVLGVACSSGKVLLLKVSVDEDTGCLQPFAVVDCSVDEKKMMLSLDWANQEDGSPTLITSDTLGNLNYFCLRDGELCLTESWKAHSFEAWISAFDYSQPHIVYSGGDDCCFKCWDLRNTSNTVFVNKRHSMGVTSISKSKLNEHLLVTGSYDEHVFLWDVRKMKTPISEISLGGGIWRLKWHPSNPQYLLTASMHNGFHAVSISDETLTLKGHYTKHDSLAYGVDWCCQSVAQNEDENLSYSPNVVASCSFYDKLLNLWTINL</sequence>
<proteinExistence type="inferred from homology"/>
<dbReference type="PANTHER" id="PTHR46042:SF1">
    <property type="entry name" value="DIPHTHINE METHYLTRANSFERASE"/>
    <property type="match status" value="1"/>
</dbReference>
<comment type="catalytic activity">
    <reaction evidence="7">
        <text>diphthine methyl ester-[translation elongation factor 2] + H2O = diphthine-[translation elongation factor 2] + methanol + H(+)</text>
        <dbReference type="Rhea" id="RHEA:42656"/>
        <dbReference type="Rhea" id="RHEA-COMP:10172"/>
        <dbReference type="Rhea" id="RHEA-COMP:10173"/>
        <dbReference type="ChEBI" id="CHEBI:15377"/>
        <dbReference type="ChEBI" id="CHEBI:15378"/>
        <dbReference type="ChEBI" id="CHEBI:17790"/>
        <dbReference type="ChEBI" id="CHEBI:79005"/>
        <dbReference type="ChEBI" id="CHEBI:82696"/>
        <dbReference type="EC" id="3.1.1.97"/>
    </reaction>
</comment>
<dbReference type="GO" id="GO:0061685">
    <property type="term" value="F:diphthine methylesterase activity"/>
    <property type="evidence" value="ECO:0007669"/>
    <property type="project" value="UniProtKB-EC"/>
</dbReference>
<dbReference type="GO" id="GO:0005737">
    <property type="term" value="C:cytoplasm"/>
    <property type="evidence" value="ECO:0007669"/>
    <property type="project" value="TreeGrafter"/>
</dbReference>
<evidence type="ECO:0000256" key="8">
    <source>
        <dbReference type="PROSITE-ProRule" id="PRU00221"/>
    </source>
</evidence>
<accession>A0AAV6V2J1</accession>
<evidence type="ECO:0000256" key="5">
    <source>
        <dbReference type="ARBA" id="ARBA00038092"/>
    </source>
</evidence>
<dbReference type="AlphaFoldDB" id="A0AAV6V2J1"/>
<keyword evidence="3" id="KW-0677">Repeat</keyword>
<reference evidence="9 10" key="1">
    <citation type="journal article" date="2022" name="Nat. Ecol. Evol.">
        <title>A masculinizing supergene underlies an exaggerated male reproductive morph in a spider.</title>
        <authorList>
            <person name="Hendrickx F."/>
            <person name="De Corte Z."/>
            <person name="Sonet G."/>
            <person name="Van Belleghem S.M."/>
            <person name="Kostlbacher S."/>
            <person name="Vangestel C."/>
        </authorList>
    </citation>
    <scope>NUCLEOTIDE SEQUENCE [LARGE SCALE GENOMIC DNA]</scope>
    <source>
        <strain evidence="9">W744_W776</strain>
    </source>
</reference>
<dbReference type="Proteomes" id="UP000827092">
    <property type="component" value="Unassembled WGS sequence"/>
</dbReference>
<evidence type="ECO:0000313" key="9">
    <source>
        <dbReference type="EMBL" id="KAG8190074.1"/>
    </source>
</evidence>
<dbReference type="InterPro" id="IPR036322">
    <property type="entry name" value="WD40_repeat_dom_sf"/>
</dbReference>
<dbReference type="SUPFAM" id="SSF50978">
    <property type="entry name" value="WD40 repeat-like"/>
    <property type="match status" value="1"/>
</dbReference>
<evidence type="ECO:0000256" key="6">
    <source>
        <dbReference type="ARBA" id="ARBA00039131"/>
    </source>
</evidence>
<keyword evidence="4" id="KW-0378">Hydrolase</keyword>
<dbReference type="InterPro" id="IPR015943">
    <property type="entry name" value="WD40/YVTN_repeat-like_dom_sf"/>
</dbReference>
<comment type="similarity">
    <text evidence="5">Belongs to the DPH7 family.</text>
</comment>
<dbReference type="Gene3D" id="2.130.10.10">
    <property type="entry name" value="YVTN repeat-like/Quinoprotein amine dehydrogenase"/>
    <property type="match status" value="1"/>
</dbReference>
<protein>
    <recommendedName>
        <fullName evidence="6">methylated diphthine methylhydrolase</fullName>
        <ecNumber evidence="6">3.1.1.97</ecNumber>
    </recommendedName>
</protein>
<dbReference type="SMART" id="SM00320">
    <property type="entry name" value="WD40"/>
    <property type="match status" value="4"/>
</dbReference>
<evidence type="ECO:0000256" key="3">
    <source>
        <dbReference type="ARBA" id="ARBA00022737"/>
    </source>
</evidence>
<dbReference type="InterPro" id="IPR001680">
    <property type="entry name" value="WD40_rpt"/>
</dbReference>
<name>A0AAV6V2J1_9ARAC</name>
<evidence type="ECO:0000313" key="10">
    <source>
        <dbReference type="Proteomes" id="UP000827092"/>
    </source>
</evidence>
<keyword evidence="2 8" id="KW-0853">WD repeat</keyword>
<dbReference type="PANTHER" id="PTHR46042">
    <property type="entry name" value="DIPHTHINE METHYLTRANSFERASE"/>
    <property type="match status" value="1"/>
</dbReference>